<comment type="caution">
    <text evidence="1">The sequence shown here is derived from an EMBL/GenBank/DDBJ whole genome shotgun (WGS) entry which is preliminary data.</text>
</comment>
<evidence type="ECO:0000313" key="1">
    <source>
        <dbReference type="EMBL" id="MDX8526993.1"/>
    </source>
</evidence>
<accession>A0ABU4ZSG9</accession>
<dbReference type="Proteomes" id="UP001276840">
    <property type="component" value="Unassembled WGS sequence"/>
</dbReference>
<reference evidence="1 2" key="1">
    <citation type="submission" date="2023-08" db="EMBL/GenBank/DDBJ databases">
        <title>Implementing the SeqCode for naming new Mesorhizobium species isolated from Vachellia karroo root nodules.</title>
        <authorList>
            <person name="Van Lill M."/>
        </authorList>
    </citation>
    <scope>NUCLEOTIDE SEQUENCE [LARGE SCALE GENOMIC DNA]</scope>
    <source>
        <strain evidence="1 2">MSK 1335</strain>
    </source>
</reference>
<gene>
    <name evidence="1" type="ORF">RFM68_21050</name>
</gene>
<dbReference type="EMBL" id="JAVIJF010000015">
    <property type="protein sequence ID" value="MDX8526993.1"/>
    <property type="molecule type" value="Genomic_DNA"/>
</dbReference>
<sequence length="242" mass="26913">MNEARLLIAYSFAYVRRQIHSLNDLNANAALKRQRAAQLIFEKRSGRRILENLPDWSTYRRAPFVARQKFHQAITIARKAGADLLLADIRELIEHTGRDQIVRCFGILNALDVEVWDASLHRSWQSMTEDERRTLITGAARTMASRSKAVKDGLSLSGAKKGAPPKANHRLGNLANRRSADQRARRHRDFVLNEIGKLPAGQKLSPSALAAALNAAGVPSARGGHWTHNTAKDLMARIGYAP</sequence>
<keyword evidence="2" id="KW-1185">Reference proteome</keyword>
<organism evidence="1 2">
    <name type="scientific">Mesorhizobium montanum</name>
    <dbReference type="NCBI Taxonomy" id="3072323"/>
    <lineage>
        <taxon>Bacteria</taxon>
        <taxon>Pseudomonadati</taxon>
        <taxon>Pseudomonadota</taxon>
        <taxon>Alphaproteobacteria</taxon>
        <taxon>Hyphomicrobiales</taxon>
        <taxon>Phyllobacteriaceae</taxon>
        <taxon>Mesorhizobium</taxon>
    </lineage>
</organism>
<name>A0ABU4ZSG9_9HYPH</name>
<evidence type="ECO:0000313" key="2">
    <source>
        <dbReference type="Proteomes" id="UP001276840"/>
    </source>
</evidence>
<dbReference type="RefSeq" id="WP_320234928.1">
    <property type="nucleotide sequence ID" value="NZ_JAVIJF010000015.1"/>
</dbReference>
<proteinExistence type="predicted"/>
<protein>
    <recommendedName>
        <fullName evidence="3">Resolvase</fullName>
    </recommendedName>
</protein>
<evidence type="ECO:0008006" key="3">
    <source>
        <dbReference type="Google" id="ProtNLM"/>
    </source>
</evidence>